<organism evidence="3 4">
    <name type="scientific">Staphylococcus nepalensis</name>
    <dbReference type="NCBI Taxonomy" id="214473"/>
    <lineage>
        <taxon>Bacteria</taxon>
        <taxon>Bacillati</taxon>
        <taxon>Bacillota</taxon>
        <taxon>Bacilli</taxon>
        <taxon>Bacillales</taxon>
        <taxon>Staphylococcaceae</taxon>
        <taxon>Staphylococcus</taxon>
    </lineage>
</organism>
<evidence type="ECO:0000256" key="2">
    <source>
        <dbReference type="SAM" id="Phobius"/>
    </source>
</evidence>
<sequence length="238" mass="27417">MKTKLYQKNWFVILMLLFVFPVGLFLMWYFKKWNKPARWIVTVIILLAGVFAIFDNSEEKDSDIKTAEEDKASDKKETTSKEDAKDDTKAKVNKEDKKIKEESKNKKDNKKETTQESMKSKQKEYVKTVKSYQAQIQIIGDDLVKLSNEIDDNNQITEDGKVILTSINTQLETATNTINDKNIEVPKKYKQDHEDLLYADELINEGVQSMLKNDNDGFDSMEVGVSIADDAIKNILEN</sequence>
<keyword evidence="2" id="KW-0472">Membrane</keyword>
<dbReference type="RefSeq" id="WP_207572560.1">
    <property type="nucleotide sequence ID" value="NZ_JAFNLQ010000014.1"/>
</dbReference>
<keyword evidence="4" id="KW-1185">Reference proteome</keyword>
<evidence type="ECO:0000256" key="1">
    <source>
        <dbReference type="SAM" id="MobiDB-lite"/>
    </source>
</evidence>
<gene>
    <name evidence="3" type="ORF">J3T88_06205</name>
</gene>
<evidence type="ECO:0000313" key="4">
    <source>
        <dbReference type="Proteomes" id="UP000664081"/>
    </source>
</evidence>
<evidence type="ECO:0000313" key="3">
    <source>
        <dbReference type="EMBL" id="MBO1226918.1"/>
    </source>
</evidence>
<feature type="transmembrane region" description="Helical" evidence="2">
    <location>
        <begin position="36"/>
        <end position="54"/>
    </location>
</feature>
<feature type="region of interest" description="Disordered" evidence="1">
    <location>
        <begin position="64"/>
        <end position="122"/>
    </location>
</feature>
<accession>A0ABS3L1I8</accession>
<feature type="transmembrane region" description="Helical" evidence="2">
    <location>
        <begin position="12"/>
        <end position="30"/>
    </location>
</feature>
<keyword evidence="2" id="KW-0812">Transmembrane</keyword>
<dbReference type="Proteomes" id="UP000664081">
    <property type="component" value="Unassembled WGS sequence"/>
</dbReference>
<name>A0ABS3L1I8_9STAP</name>
<dbReference type="EMBL" id="JAFNLT010000004">
    <property type="protein sequence ID" value="MBO1226918.1"/>
    <property type="molecule type" value="Genomic_DNA"/>
</dbReference>
<proteinExistence type="predicted"/>
<reference evidence="3 4" key="1">
    <citation type="submission" date="2021-03" db="EMBL/GenBank/DDBJ databases">
        <title>Staphylococci and Mammaliicocci in bats.</title>
        <authorList>
            <person name="Fountain K."/>
        </authorList>
    </citation>
    <scope>NUCLEOTIDE SEQUENCE [LARGE SCALE GENOMIC DNA]</scope>
    <source>
        <strain evidence="3 4">18_1_E_SW</strain>
    </source>
</reference>
<keyword evidence="2" id="KW-1133">Transmembrane helix</keyword>
<comment type="caution">
    <text evidence="3">The sequence shown here is derived from an EMBL/GenBank/DDBJ whole genome shotgun (WGS) entry which is preliminary data.</text>
</comment>
<protein>
    <recommendedName>
        <fullName evidence="5">Phage protein</fullName>
    </recommendedName>
</protein>
<evidence type="ECO:0008006" key="5">
    <source>
        <dbReference type="Google" id="ProtNLM"/>
    </source>
</evidence>